<dbReference type="EMBL" id="JAGGJQ010000001">
    <property type="protein sequence ID" value="MBP1838397.1"/>
    <property type="molecule type" value="Genomic_DNA"/>
</dbReference>
<dbReference type="OrthoDB" id="5189031at2"/>
<evidence type="ECO:0000313" key="5">
    <source>
        <dbReference type="Proteomes" id="UP001231587"/>
    </source>
</evidence>
<evidence type="ECO:0000256" key="1">
    <source>
        <dbReference type="SAM" id="Phobius"/>
    </source>
</evidence>
<evidence type="ECO:0000313" key="4">
    <source>
        <dbReference type="Proteomes" id="UP001138672"/>
    </source>
</evidence>
<keyword evidence="1" id="KW-0472">Membrane</keyword>
<keyword evidence="1" id="KW-0812">Transmembrane</keyword>
<gene>
    <name evidence="2" type="ORF">J2Z56_000293</name>
    <name evidence="3" type="ORF">J2Z57_000959</name>
</gene>
<organism evidence="2 4">
    <name type="scientific">Formosa algae</name>
    <dbReference type="NCBI Taxonomy" id="225843"/>
    <lineage>
        <taxon>Bacteria</taxon>
        <taxon>Pseudomonadati</taxon>
        <taxon>Bacteroidota</taxon>
        <taxon>Flavobacteriia</taxon>
        <taxon>Flavobacteriales</taxon>
        <taxon>Flavobacteriaceae</taxon>
        <taxon>Formosa</taxon>
    </lineage>
</organism>
<comment type="caution">
    <text evidence="2">The sequence shown here is derived from an EMBL/GenBank/DDBJ whole genome shotgun (WGS) entry which is preliminary data.</text>
</comment>
<evidence type="ECO:0000313" key="3">
    <source>
        <dbReference type="EMBL" id="MDQ0334532.1"/>
    </source>
</evidence>
<feature type="transmembrane region" description="Helical" evidence="1">
    <location>
        <begin position="7"/>
        <end position="27"/>
    </location>
</feature>
<keyword evidence="1" id="KW-1133">Transmembrane helix</keyword>
<dbReference type="AlphaFoldDB" id="A0A9X1CA23"/>
<dbReference type="EMBL" id="JAUSUU010000002">
    <property type="protein sequence ID" value="MDQ0334532.1"/>
    <property type="molecule type" value="Genomic_DNA"/>
</dbReference>
<dbReference type="PANTHER" id="PTHR33802:SF1">
    <property type="entry name" value="XK-RELATED PROTEIN"/>
    <property type="match status" value="1"/>
</dbReference>
<feature type="transmembrane region" description="Helical" evidence="1">
    <location>
        <begin position="47"/>
        <end position="67"/>
    </location>
</feature>
<feature type="transmembrane region" description="Helical" evidence="1">
    <location>
        <begin position="206"/>
        <end position="221"/>
    </location>
</feature>
<evidence type="ECO:0000313" key="2">
    <source>
        <dbReference type="EMBL" id="MBP1838397.1"/>
    </source>
</evidence>
<feature type="transmembrane region" description="Helical" evidence="1">
    <location>
        <begin position="181"/>
        <end position="199"/>
    </location>
</feature>
<dbReference type="PANTHER" id="PTHR33802">
    <property type="entry name" value="SI:CH211-161H7.5-RELATED"/>
    <property type="match status" value="1"/>
</dbReference>
<feature type="transmembrane region" description="Helical" evidence="1">
    <location>
        <begin position="87"/>
        <end position="105"/>
    </location>
</feature>
<dbReference type="Proteomes" id="UP001231587">
    <property type="component" value="Unassembled WGS sequence"/>
</dbReference>
<reference evidence="2" key="1">
    <citation type="submission" date="2021-03" db="EMBL/GenBank/DDBJ databases">
        <title>Genomic Encyclopedia of Type Strains, Phase IV (KMG-IV): sequencing the most valuable type-strain genomes for metagenomic binning, comparative biology and taxonomic classification.</title>
        <authorList>
            <person name="Goeker M."/>
        </authorList>
    </citation>
    <scope>NUCLEOTIDE SEQUENCE</scope>
    <source>
        <strain evidence="2">DSM 15523</strain>
        <strain evidence="3 5">DSM 16476</strain>
    </source>
</reference>
<feature type="transmembrane region" description="Helical" evidence="1">
    <location>
        <begin position="139"/>
        <end position="161"/>
    </location>
</feature>
<keyword evidence="5" id="KW-1185">Reference proteome</keyword>
<feature type="transmembrane region" description="Helical" evidence="1">
    <location>
        <begin position="111"/>
        <end position="127"/>
    </location>
</feature>
<evidence type="ECO:0008006" key="6">
    <source>
        <dbReference type="Google" id="ProtNLM"/>
    </source>
</evidence>
<proteinExistence type="predicted"/>
<sequence>MKKQLQIANGLSFIGMVVLNYLSNTGILNDTTIGEVSKQYNTLFTPAGYAFSIWGLIYLLVLGFIVYQGRSLFVAVRDDDFILKTGWWFVVSCLANCLWIVAWIYNYTALSSVFIFLLLFSLIQIVLKNRMQVFDAPISVIAFLWWPFVFYSGWVTVASIANVSAVLVKYNWDGFGLSPTFWAICLIAIATIINLVVTWTRNMREFALVGAWALIAIYVANSDVNTAVAYTAMGSAILLVLSSLYHGYINRATNPGVKLKEHFDGK</sequence>
<name>A0A9X1CA23_9FLAO</name>
<protein>
    <recommendedName>
        <fullName evidence="6">Tryptophan-rich sensory protein</fullName>
    </recommendedName>
</protein>
<feature type="transmembrane region" description="Helical" evidence="1">
    <location>
        <begin position="227"/>
        <end position="248"/>
    </location>
</feature>
<dbReference type="Proteomes" id="UP001138672">
    <property type="component" value="Unassembled WGS sequence"/>
</dbReference>
<dbReference type="RefSeq" id="WP_057783602.1">
    <property type="nucleotide sequence ID" value="NZ_JAGGJQ010000001.1"/>
</dbReference>
<accession>A0A9X1CA23</accession>